<feature type="domain" description="Rhodanese" evidence="2">
    <location>
        <begin position="337"/>
        <end position="448"/>
    </location>
</feature>
<evidence type="ECO:0000259" key="2">
    <source>
        <dbReference type="PROSITE" id="PS50206"/>
    </source>
</evidence>
<proteinExistence type="predicted"/>
<dbReference type="SMART" id="SM00450">
    <property type="entry name" value="RHOD"/>
    <property type="match status" value="1"/>
</dbReference>
<dbReference type="PANTHER" id="PTHR45270">
    <property type="entry name" value="OS03G0832900 PROTEIN"/>
    <property type="match status" value="1"/>
</dbReference>
<dbReference type="SUPFAM" id="SSF46565">
    <property type="entry name" value="Chaperone J-domain"/>
    <property type="match status" value="1"/>
</dbReference>
<dbReference type="PANTHER" id="PTHR45270:SF4">
    <property type="entry name" value="CHAPERONE DNAJ-DOMAIN SUPERFAMILY PROTEIN"/>
    <property type="match status" value="1"/>
</dbReference>
<keyword evidence="4" id="KW-1185">Reference proteome</keyword>
<dbReference type="EMBL" id="CAJNIZ010024025">
    <property type="protein sequence ID" value="CAE7473508.1"/>
    <property type="molecule type" value="Genomic_DNA"/>
</dbReference>
<dbReference type="CDD" id="cd06257">
    <property type="entry name" value="DnaJ"/>
    <property type="match status" value="1"/>
</dbReference>
<dbReference type="SUPFAM" id="SSF52821">
    <property type="entry name" value="Rhodanese/Cell cycle control phosphatase"/>
    <property type="match status" value="1"/>
</dbReference>
<evidence type="ECO:0000313" key="4">
    <source>
        <dbReference type="Proteomes" id="UP000649617"/>
    </source>
</evidence>
<sequence>MAVAGLWEVVGGGDVGGIIVRQGPELSSPQCDARLSTGALVEELEVQGERLYYRRLQGEGPSNPRPGMWLGDLGFKFGKKVRILALKREDYQKYNGKNGAIMGFDPASGRYSVKVVILNDKSVGLQAEGATFLLLKEDNIELHPDQIERDQVGNGDEIVLLGAGEAKRKLYEVRLDPQYWYDKAIERVLEARNDFEVLDLPPQLITDLSVLKKAYRKISLSVHPDKNKHPQSADAFRKVYGAFETLMDTRQQRRLLWILGKLTPDMEEKVLFDEEEEDELFQWWWEATVPEIEKQVAEFEGQQFDDYGAMWISDGLGGDVEEVKWIGLETAKRLHKEEEGVIFIDVRDRRDFVTGHIADAFCTPLPEIIDYGLVNVFMSADDQLIHKLLKHRTKPIIVYSEVATPFSRCRAFCRWLLRAGHQTIKVERVRRLRGGIFGWKHKNGPVARPLQDSSYELVDEKEMASAGLVAMRSASLLAVGGVAVD</sequence>
<dbReference type="PROSITE" id="PS50076">
    <property type="entry name" value="DNAJ_2"/>
    <property type="match status" value="1"/>
</dbReference>
<dbReference type="Gene3D" id="1.10.287.110">
    <property type="entry name" value="DnaJ domain"/>
    <property type="match status" value="1"/>
</dbReference>
<dbReference type="Proteomes" id="UP000649617">
    <property type="component" value="Unassembled WGS sequence"/>
</dbReference>
<dbReference type="Pfam" id="PF00226">
    <property type="entry name" value="DnaJ"/>
    <property type="match status" value="1"/>
</dbReference>
<dbReference type="PRINTS" id="PR00625">
    <property type="entry name" value="JDOMAIN"/>
</dbReference>
<dbReference type="OrthoDB" id="342454at2759"/>
<evidence type="ECO:0000313" key="3">
    <source>
        <dbReference type="EMBL" id="CAE7473508.1"/>
    </source>
</evidence>
<dbReference type="PROSITE" id="PS50206">
    <property type="entry name" value="RHODANESE_3"/>
    <property type="match status" value="1"/>
</dbReference>
<comment type="caution">
    <text evidence="3">The sequence shown here is derived from an EMBL/GenBank/DDBJ whole genome shotgun (WGS) entry which is preliminary data.</text>
</comment>
<dbReference type="InterPro" id="IPR036873">
    <property type="entry name" value="Rhodanese-like_dom_sf"/>
</dbReference>
<feature type="domain" description="J" evidence="1">
    <location>
        <begin position="193"/>
        <end position="260"/>
    </location>
</feature>
<dbReference type="SMART" id="SM00271">
    <property type="entry name" value="DnaJ"/>
    <property type="match status" value="1"/>
</dbReference>
<dbReference type="AlphaFoldDB" id="A0A812SDT7"/>
<dbReference type="Gene3D" id="3.40.250.10">
    <property type="entry name" value="Rhodanese-like domain"/>
    <property type="match status" value="1"/>
</dbReference>
<name>A0A812SDT7_SYMPI</name>
<dbReference type="Pfam" id="PF00581">
    <property type="entry name" value="Rhodanese"/>
    <property type="match status" value="1"/>
</dbReference>
<dbReference type="InterPro" id="IPR001763">
    <property type="entry name" value="Rhodanese-like_dom"/>
</dbReference>
<dbReference type="InterPro" id="IPR036869">
    <property type="entry name" value="J_dom_sf"/>
</dbReference>
<reference evidence="3" key="1">
    <citation type="submission" date="2021-02" db="EMBL/GenBank/DDBJ databases">
        <authorList>
            <person name="Dougan E. K."/>
            <person name="Rhodes N."/>
            <person name="Thang M."/>
            <person name="Chan C."/>
        </authorList>
    </citation>
    <scope>NUCLEOTIDE SEQUENCE</scope>
</reference>
<evidence type="ECO:0000259" key="1">
    <source>
        <dbReference type="PROSITE" id="PS50076"/>
    </source>
</evidence>
<accession>A0A812SDT7</accession>
<protein>
    <submittedName>
        <fullName evidence="3">ATJ49 protein</fullName>
    </submittedName>
</protein>
<gene>
    <name evidence="3" type="primary">ATJ49</name>
    <name evidence="3" type="ORF">SPIL2461_LOCUS12023</name>
</gene>
<dbReference type="CDD" id="cd00158">
    <property type="entry name" value="RHOD"/>
    <property type="match status" value="1"/>
</dbReference>
<organism evidence="3 4">
    <name type="scientific">Symbiodinium pilosum</name>
    <name type="common">Dinoflagellate</name>
    <dbReference type="NCBI Taxonomy" id="2952"/>
    <lineage>
        <taxon>Eukaryota</taxon>
        <taxon>Sar</taxon>
        <taxon>Alveolata</taxon>
        <taxon>Dinophyceae</taxon>
        <taxon>Suessiales</taxon>
        <taxon>Symbiodiniaceae</taxon>
        <taxon>Symbiodinium</taxon>
    </lineage>
</organism>
<dbReference type="InterPro" id="IPR001623">
    <property type="entry name" value="DnaJ_domain"/>
</dbReference>